<feature type="region of interest" description="Disordered" evidence="1">
    <location>
        <begin position="1"/>
        <end position="72"/>
    </location>
</feature>
<keyword evidence="3" id="KW-1185">Reference proteome</keyword>
<feature type="region of interest" description="Disordered" evidence="1">
    <location>
        <begin position="118"/>
        <end position="179"/>
    </location>
</feature>
<organism evidence="2 3">
    <name type="scientific">Paspalum notatum var. saurae</name>
    <dbReference type="NCBI Taxonomy" id="547442"/>
    <lineage>
        <taxon>Eukaryota</taxon>
        <taxon>Viridiplantae</taxon>
        <taxon>Streptophyta</taxon>
        <taxon>Embryophyta</taxon>
        <taxon>Tracheophyta</taxon>
        <taxon>Spermatophyta</taxon>
        <taxon>Magnoliopsida</taxon>
        <taxon>Liliopsida</taxon>
        <taxon>Poales</taxon>
        <taxon>Poaceae</taxon>
        <taxon>PACMAD clade</taxon>
        <taxon>Panicoideae</taxon>
        <taxon>Andropogonodae</taxon>
        <taxon>Paspaleae</taxon>
        <taxon>Paspalinae</taxon>
        <taxon>Paspalum</taxon>
    </lineage>
</organism>
<sequence length="190" mass="20148">MRGGERGGAEGPPDGVPTDLTGQKAWPNRNPRDPAPPTHATRGQAAQLTGGSLETRGPRVCGGKRRAGGGCARGPCAVVVVVVGALTAGRPRQRAGRHKSFRPLRRVGSSILLCRRPDKRKEEAGRGGEGVERGRKGGGGGGEPAAREEAERGSPANLGTEGFRWWGEEEERQESWRSPIDLLFGELMQS</sequence>
<feature type="compositionally biased region" description="Basic and acidic residues" evidence="1">
    <location>
        <begin position="118"/>
        <end position="135"/>
    </location>
</feature>
<proteinExistence type="predicted"/>
<reference evidence="2 3" key="1">
    <citation type="submission" date="2024-02" db="EMBL/GenBank/DDBJ databases">
        <title>High-quality chromosome-scale genome assembly of Pensacola bahiagrass (Paspalum notatum Flugge var. saurae).</title>
        <authorList>
            <person name="Vega J.M."/>
            <person name="Podio M."/>
            <person name="Orjuela J."/>
            <person name="Siena L.A."/>
            <person name="Pessino S.C."/>
            <person name="Combes M.C."/>
            <person name="Mariac C."/>
            <person name="Albertini E."/>
            <person name="Pupilli F."/>
            <person name="Ortiz J.P.A."/>
            <person name="Leblanc O."/>
        </authorList>
    </citation>
    <scope>NUCLEOTIDE SEQUENCE [LARGE SCALE GENOMIC DNA]</scope>
    <source>
        <strain evidence="2">R1</strain>
        <tissue evidence="2">Leaf</tissue>
    </source>
</reference>
<name>A0AAQ3THV6_PASNO</name>
<protein>
    <submittedName>
        <fullName evidence="2">Uncharacterized protein</fullName>
    </submittedName>
</protein>
<evidence type="ECO:0000256" key="1">
    <source>
        <dbReference type="SAM" id="MobiDB-lite"/>
    </source>
</evidence>
<dbReference type="AlphaFoldDB" id="A0AAQ3THV6"/>
<evidence type="ECO:0000313" key="3">
    <source>
        <dbReference type="Proteomes" id="UP001341281"/>
    </source>
</evidence>
<gene>
    <name evidence="2" type="ORF">U9M48_020343</name>
</gene>
<accession>A0AAQ3THV6</accession>
<evidence type="ECO:0000313" key="2">
    <source>
        <dbReference type="EMBL" id="WVZ71807.1"/>
    </source>
</evidence>
<dbReference type="Proteomes" id="UP001341281">
    <property type="component" value="Chromosome 04"/>
</dbReference>
<dbReference type="EMBL" id="CP144748">
    <property type="protein sequence ID" value="WVZ71807.1"/>
    <property type="molecule type" value="Genomic_DNA"/>
</dbReference>